<dbReference type="SUPFAM" id="SSF57701">
    <property type="entry name" value="Zn2/Cys6 DNA-binding domain"/>
    <property type="match status" value="1"/>
</dbReference>
<feature type="region of interest" description="Disordered" evidence="5">
    <location>
        <begin position="140"/>
        <end position="170"/>
    </location>
</feature>
<dbReference type="Gene3D" id="4.10.240.10">
    <property type="entry name" value="Zn(2)-C6 fungal-type DNA-binding domain"/>
    <property type="match status" value="1"/>
</dbReference>
<dbReference type="VEuPathDB" id="FungiDB:ASPWEDRAFT_707332"/>
<dbReference type="Pfam" id="PF00172">
    <property type="entry name" value="Zn_clus"/>
    <property type="match status" value="1"/>
</dbReference>
<evidence type="ECO:0000313" key="8">
    <source>
        <dbReference type="Proteomes" id="UP000184383"/>
    </source>
</evidence>
<proteinExistence type="predicted"/>
<evidence type="ECO:0000256" key="4">
    <source>
        <dbReference type="ARBA" id="ARBA00023242"/>
    </source>
</evidence>
<evidence type="ECO:0000313" key="7">
    <source>
        <dbReference type="EMBL" id="OJJ30361.1"/>
    </source>
</evidence>
<dbReference type="PANTHER" id="PTHR47256:SF1">
    <property type="entry name" value="ZN(II)2CYS6 TRANSCRIPTION FACTOR (EUROFUNG)"/>
    <property type="match status" value="1"/>
</dbReference>
<reference evidence="8" key="1">
    <citation type="journal article" date="2017" name="Genome Biol.">
        <title>Comparative genomics reveals high biological diversity and specific adaptations in the industrially and medically important fungal genus Aspergillus.</title>
        <authorList>
            <person name="de Vries R.P."/>
            <person name="Riley R."/>
            <person name="Wiebenga A."/>
            <person name="Aguilar-Osorio G."/>
            <person name="Amillis S."/>
            <person name="Uchima C.A."/>
            <person name="Anderluh G."/>
            <person name="Asadollahi M."/>
            <person name="Askin M."/>
            <person name="Barry K."/>
            <person name="Battaglia E."/>
            <person name="Bayram O."/>
            <person name="Benocci T."/>
            <person name="Braus-Stromeyer S.A."/>
            <person name="Caldana C."/>
            <person name="Canovas D."/>
            <person name="Cerqueira G.C."/>
            <person name="Chen F."/>
            <person name="Chen W."/>
            <person name="Choi C."/>
            <person name="Clum A."/>
            <person name="Dos Santos R.A."/>
            <person name="Damasio A.R."/>
            <person name="Diallinas G."/>
            <person name="Emri T."/>
            <person name="Fekete E."/>
            <person name="Flipphi M."/>
            <person name="Freyberg S."/>
            <person name="Gallo A."/>
            <person name="Gournas C."/>
            <person name="Habgood R."/>
            <person name="Hainaut M."/>
            <person name="Harispe M.L."/>
            <person name="Henrissat B."/>
            <person name="Hilden K.S."/>
            <person name="Hope R."/>
            <person name="Hossain A."/>
            <person name="Karabika E."/>
            <person name="Karaffa L."/>
            <person name="Karanyi Z."/>
            <person name="Krasevec N."/>
            <person name="Kuo A."/>
            <person name="Kusch H."/>
            <person name="LaButti K."/>
            <person name="Lagendijk E.L."/>
            <person name="Lapidus A."/>
            <person name="Levasseur A."/>
            <person name="Lindquist E."/>
            <person name="Lipzen A."/>
            <person name="Logrieco A.F."/>
            <person name="MacCabe A."/>
            <person name="Maekelae M.R."/>
            <person name="Malavazi I."/>
            <person name="Melin P."/>
            <person name="Meyer V."/>
            <person name="Mielnichuk N."/>
            <person name="Miskei M."/>
            <person name="Molnar A.P."/>
            <person name="Mule G."/>
            <person name="Ngan C.Y."/>
            <person name="Orejas M."/>
            <person name="Orosz E."/>
            <person name="Ouedraogo J.P."/>
            <person name="Overkamp K.M."/>
            <person name="Park H.-S."/>
            <person name="Perrone G."/>
            <person name="Piumi F."/>
            <person name="Punt P.J."/>
            <person name="Ram A.F."/>
            <person name="Ramon A."/>
            <person name="Rauscher S."/>
            <person name="Record E."/>
            <person name="Riano-Pachon D.M."/>
            <person name="Robert V."/>
            <person name="Roehrig J."/>
            <person name="Ruller R."/>
            <person name="Salamov A."/>
            <person name="Salih N.S."/>
            <person name="Samson R.A."/>
            <person name="Sandor E."/>
            <person name="Sanguinetti M."/>
            <person name="Schuetze T."/>
            <person name="Sepcic K."/>
            <person name="Shelest E."/>
            <person name="Sherlock G."/>
            <person name="Sophianopoulou V."/>
            <person name="Squina F.M."/>
            <person name="Sun H."/>
            <person name="Susca A."/>
            <person name="Todd R.B."/>
            <person name="Tsang A."/>
            <person name="Unkles S.E."/>
            <person name="van de Wiele N."/>
            <person name="van Rossen-Uffink D."/>
            <person name="Oliveira J.V."/>
            <person name="Vesth T.C."/>
            <person name="Visser J."/>
            <person name="Yu J.-H."/>
            <person name="Zhou M."/>
            <person name="Andersen M.R."/>
            <person name="Archer D.B."/>
            <person name="Baker S.E."/>
            <person name="Benoit I."/>
            <person name="Brakhage A.A."/>
            <person name="Braus G.H."/>
            <person name="Fischer R."/>
            <person name="Frisvad J.C."/>
            <person name="Goldman G.H."/>
            <person name="Houbraken J."/>
            <person name="Oakley B."/>
            <person name="Pocsi I."/>
            <person name="Scazzocchio C."/>
            <person name="Seiboth B."/>
            <person name="vanKuyk P.A."/>
            <person name="Wortman J."/>
            <person name="Dyer P.S."/>
            <person name="Grigoriev I.V."/>
        </authorList>
    </citation>
    <scope>NUCLEOTIDE SEQUENCE [LARGE SCALE GENOMIC DNA]</scope>
    <source>
        <strain evidence="8">DTO 134E9</strain>
    </source>
</reference>
<dbReference type="GO" id="GO:0008270">
    <property type="term" value="F:zinc ion binding"/>
    <property type="evidence" value="ECO:0007669"/>
    <property type="project" value="InterPro"/>
</dbReference>
<accession>A0A1L9R615</accession>
<dbReference type="OrthoDB" id="4356994at2759"/>
<protein>
    <recommendedName>
        <fullName evidence="6">Zn(2)-C6 fungal-type domain-containing protein</fullName>
    </recommendedName>
</protein>
<dbReference type="EMBL" id="KV878217">
    <property type="protein sequence ID" value="OJJ30361.1"/>
    <property type="molecule type" value="Genomic_DNA"/>
</dbReference>
<evidence type="ECO:0000256" key="1">
    <source>
        <dbReference type="ARBA" id="ARBA00023015"/>
    </source>
</evidence>
<organism evidence="7 8">
    <name type="scientific">Aspergillus wentii DTO 134E9</name>
    <dbReference type="NCBI Taxonomy" id="1073089"/>
    <lineage>
        <taxon>Eukaryota</taxon>
        <taxon>Fungi</taxon>
        <taxon>Dikarya</taxon>
        <taxon>Ascomycota</taxon>
        <taxon>Pezizomycotina</taxon>
        <taxon>Eurotiomycetes</taxon>
        <taxon>Eurotiomycetidae</taxon>
        <taxon>Eurotiales</taxon>
        <taxon>Aspergillaceae</taxon>
        <taxon>Aspergillus</taxon>
        <taxon>Aspergillus subgen. Cremei</taxon>
    </lineage>
</organism>
<feature type="domain" description="Zn(2)-C6 fungal-type" evidence="6">
    <location>
        <begin position="39"/>
        <end position="71"/>
    </location>
</feature>
<dbReference type="AlphaFoldDB" id="A0A1L9R615"/>
<evidence type="ECO:0000256" key="3">
    <source>
        <dbReference type="ARBA" id="ARBA00023163"/>
    </source>
</evidence>
<dbReference type="InterPro" id="IPR001138">
    <property type="entry name" value="Zn2Cys6_DnaBD"/>
</dbReference>
<dbReference type="STRING" id="1073089.A0A1L9R615"/>
<dbReference type="InterPro" id="IPR036864">
    <property type="entry name" value="Zn2-C6_fun-type_DNA-bd_sf"/>
</dbReference>
<evidence type="ECO:0000256" key="5">
    <source>
        <dbReference type="SAM" id="MobiDB-lite"/>
    </source>
</evidence>
<evidence type="ECO:0000256" key="2">
    <source>
        <dbReference type="ARBA" id="ARBA00023125"/>
    </source>
</evidence>
<dbReference type="SMART" id="SM00066">
    <property type="entry name" value="GAL4"/>
    <property type="match status" value="1"/>
</dbReference>
<keyword evidence="3" id="KW-0804">Transcription</keyword>
<evidence type="ECO:0000259" key="6">
    <source>
        <dbReference type="PROSITE" id="PS50048"/>
    </source>
</evidence>
<dbReference type="GeneID" id="63754991"/>
<dbReference type="InterPro" id="IPR053187">
    <property type="entry name" value="Notoamide_regulator"/>
</dbReference>
<dbReference type="Proteomes" id="UP000184383">
    <property type="component" value="Unassembled WGS sequence"/>
</dbReference>
<dbReference type="GO" id="GO:0000981">
    <property type="term" value="F:DNA-binding transcription factor activity, RNA polymerase II-specific"/>
    <property type="evidence" value="ECO:0007669"/>
    <property type="project" value="InterPro"/>
</dbReference>
<keyword evidence="8" id="KW-1185">Reference proteome</keyword>
<dbReference type="GO" id="GO:0003677">
    <property type="term" value="F:DNA binding"/>
    <property type="evidence" value="ECO:0007669"/>
    <property type="project" value="UniProtKB-KW"/>
</dbReference>
<dbReference type="RefSeq" id="XP_040684038.1">
    <property type="nucleotide sequence ID" value="XM_040839143.1"/>
</dbReference>
<keyword evidence="2" id="KW-0238">DNA-binding</keyword>
<gene>
    <name evidence="7" type="ORF">ASPWEDRAFT_707332</name>
</gene>
<dbReference type="PROSITE" id="PS00463">
    <property type="entry name" value="ZN2_CY6_FUNGAL_1"/>
    <property type="match status" value="1"/>
</dbReference>
<feature type="compositionally biased region" description="Polar residues" evidence="5">
    <location>
        <begin position="154"/>
        <end position="170"/>
    </location>
</feature>
<feature type="region of interest" description="Disordered" evidence="5">
    <location>
        <begin position="1"/>
        <end position="34"/>
    </location>
</feature>
<keyword evidence="1" id="KW-0805">Transcription regulation</keyword>
<sequence>MSHQGPSKPPFRPIAPRTAPGSPATAPAEEPKVKRASAACGQCKIRRTKCSADITGTPCTECALHNRNCFIDEGADKRRKISVKRTEEELRYYREFVEQLLKAIRQGKHSDVDIIVNAIRSGASQEEIRSVIAHCLGQFPNDNDPGKKPGNVANDLTNNDASTSTTPDGR</sequence>
<dbReference type="PANTHER" id="PTHR47256">
    <property type="entry name" value="ZN(II)2CYS6 TRANSCRIPTION FACTOR (EUROFUNG)-RELATED"/>
    <property type="match status" value="1"/>
</dbReference>
<dbReference type="PROSITE" id="PS50048">
    <property type="entry name" value="ZN2_CY6_FUNGAL_2"/>
    <property type="match status" value="1"/>
</dbReference>
<keyword evidence="4" id="KW-0539">Nucleus</keyword>
<name>A0A1L9R615_ASPWE</name>